<evidence type="ECO:0000256" key="4">
    <source>
        <dbReference type="ARBA" id="ARBA00023065"/>
    </source>
</evidence>
<sequence>MSELTTVARPYAKAAFDFAIEKGVVAKWQEMLTFAGAVAANDEMHALLTGAVAADTLADIFNNVCGEQLDEHGQNLIKVLAENKRLAALPEISTMFDAFKAEYDKEIDVDVTSASTLTDAQQSDLIASLEKRLARKVKLNCNVDPALIAGMVINAGDTVIDGSVKSKLNRLADALQA</sequence>
<keyword evidence="8" id="KW-1003">Cell membrane</keyword>
<keyword evidence="7 8" id="KW-0066">ATP synthesis</keyword>
<dbReference type="SUPFAM" id="SSF47928">
    <property type="entry name" value="N-terminal domain of the delta subunit of the F1F0-ATP synthase"/>
    <property type="match status" value="1"/>
</dbReference>
<dbReference type="NCBIfam" id="TIGR01145">
    <property type="entry name" value="ATP_synt_delta"/>
    <property type="match status" value="1"/>
</dbReference>
<comment type="similarity">
    <text evidence="8">Belongs to the ATPase delta chain family.</text>
</comment>
<comment type="function">
    <text evidence="8">F(1)F(0) ATP synthase produces ATP from ADP in the presence of a proton or sodium gradient. F-type ATPases consist of two structural domains, F(1) containing the extramembraneous catalytic core and F(0) containing the membrane proton channel, linked together by a central stalk and a peripheral stalk. During catalysis, ATP synthesis in the catalytic domain of F(1) is coupled via a rotary mechanism of the central stalk subunits to proton translocation.</text>
</comment>
<keyword evidence="9" id="KW-0378">Hydrolase</keyword>
<keyword evidence="10" id="KW-1185">Reference proteome</keyword>
<dbReference type="KEGG" id="aal:EP13_19145"/>
<dbReference type="NCBIfam" id="NF004402">
    <property type="entry name" value="PRK05758.2-2"/>
    <property type="match status" value="1"/>
</dbReference>
<evidence type="ECO:0000256" key="2">
    <source>
        <dbReference type="ARBA" id="ARBA00022448"/>
    </source>
</evidence>
<proteinExistence type="inferred from homology"/>
<dbReference type="Gene3D" id="1.10.520.20">
    <property type="entry name" value="N-terminal domain of the delta subunit of the F1F0-ATP synthase"/>
    <property type="match status" value="1"/>
</dbReference>
<dbReference type="AlphaFoldDB" id="A0A075P157"/>
<dbReference type="InterPro" id="IPR000711">
    <property type="entry name" value="ATPase_OSCP/dsu"/>
</dbReference>
<evidence type="ECO:0000256" key="1">
    <source>
        <dbReference type="ARBA" id="ARBA00004370"/>
    </source>
</evidence>
<dbReference type="PATRIC" id="fig|589873.4.peg.4444"/>
<dbReference type="NCBIfam" id="NF004404">
    <property type="entry name" value="PRK05758.2-5"/>
    <property type="match status" value="1"/>
</dbReference>
<keyword evidence="3 8" id="KW-0375">Hydrogen ion transport</keyword>
<evidence type="ECO:0000256" key="8">
    <source>
        <dbReference type="HAMAP-Rule" id="MF_01416"/>
    </source>
</evidence>
<dbReference type="InterPro" id="IPR026015">
    <property type="entry name" value="ATP_synth_OSCP/delta_N_sf"/>
</dbReference>
<dbReference type="GO" id="GO:0016787">
    <property type="term" value="F:hydrolase activity"/>
    <property type="evidence" value="ECO:0007669"/>
    <property type="project" value="UniProtKB-KW"/>
</dbReference>
<dbReference type="HAMAP" id="MF_01416">
    <property type="entry name" value="ATP_synth_delta_bact"/>
    <property type="match status" value="1"/>
</dbReference>
<dbReference type="InterPro" id="IPR020781">
    <property type="entry name" value="ATPase_OSCP/d_CS"/>
</dbReference>
<dbReference type="PANTHER" id="PTHR11910">
    <property type="entry name" value="ATP SYNTHASE DELTA CHAIN"/>
    <property type="match status" value="1"/>
</dbReference>
<comment type="function">
    <text evidence="8">This protein is part of the stalk that links CF(0) to CF(1). It either transmits conformational changes from CF(0) to CF(1) or is implicated in proton conduction.</text>
</comment>
<evidence type="ECO:0000256" key="3">
    <source>
        <dbReference type="ARBA" id="ARBA00022781"/>
    </source>
</evidence>
<dbReference type="GeneID" id="78256997"/>
<evidence type="ECO:0000256" key="6">
    <source>
        <dbReference type="ARBA" id="ARBA00023196"/>
    </source>
</evidence>
<dbReference type="Proteomes" id="UP000056090">
    <property type="component" value="Chromosome"/>
</dbReference>
<keyword evidence="5 8" id="KW-0472">Membrane</keyword>
<dbReference type="PROSITE" id="PS00389">
    <property type="entry name" value="ATPASE_DELTA"/>
    <property type="match status" value="1"/>
</dbReference>
<evidence type="ECO:0000256" key="7">
    <source>
        <dbReference type="ARBA" id="ARBA00023310"/>
    </source>
</evidence>
<dbReference type="eggNOG" id="COG0712">
    <property type="taxonomic scope" value="Bacteria"/>
</dbReference>
<name>A0A075P157_9ALTE</name>
<dbReference type="GO" id="GO:0005886">
    <property type="term" value="C:plasma membrane"/>
    <property type="evidence" value="ECO:0007669"/>
    <property type="project" value="UniProtKB-SubCell"/>
</dbReference>
<organism evidence="9 10">
    <name type="scientific">Alteromonas australica</name>
    <dbReference type="NCBI Taxonomy" id="589873"/>
    <lineage>
        <taxon>Bacteria</taxon>
        <taxon>Pseudomonadati</taxon>
        <taxon>Pseudomonadota</taxon>
        <taxon>Gammaproteobacteria</taxon>
        <taxon>Alteromonadales</taxon>
        <taxon>Alteromonadaceae</taxon>
        <taxon>Alteromonas/Salinimonas group</taxon>
        <taxon>Alteromonas</taxon>
    </lineage>
</organism>
<dbReference type="PRINTS" id="PR00125">
    <property type="entry name" value="ATPASEDELTA"/>
</dbReference>
<dbReference type="GO" id="GO:0046933">
    <property type="term" value="F:proton-transporting ATP synthase activity, rotational mechanism"/>
    <property type="evidence" value="ECO:0007669"/>
    <property type="project" value="UniProtKB-UniRule"/>
</dbReference>
<gene>
    <name evidence="8" type="primary">atpH</name>
    <name evidence="9" type="ORF">EP13_19145</name>
</gene>
<reference evidence="9 10" key="1">
    <citation type="submission" date="2014-06" db="EMBL/GenBank/DDBJ databases">
        <title>Genomes of Alteromonas australica, a world apart.</title>
        <authorList>
            <person name="Gonzaga A."/>
            <person name="Lopez-Perez M."/>
            <person name="Rodriguez-Valera F."/>
        </authorList>
    </citation>
    <scope>NUCLEOTIDE SEQUENCE [LARGE SCALE GENOMIC DNA]</scope>
    <source>
        <strain evidence="9 10">H 17</strain>
    </source>
</reference>
<evidence type="ECO:0000313" key="9">
    <source>
        <dbReference type="EMBL" id="AIG00630.1"/>
    </source>
</evidence>
<accession>A0A075P157</accession>
<protein>
    <recommendedName>
        <fullName evidence="8">ATP synthase subunit delta</fullName>
    </recommendedName>
    <alternativeName>
        <fullName evidence="8">ATP synthase F(1) sector subunit delta</fullName>
    </alternativeName>
    <alternativeName>
        <fullName evidence="8">F-type ATPase subunit delta</fullName>
        <shortName evidence="8">F-ATPase subunit delta</shortName>
    </alternativeName>
</protein>
<evidence type="ECO:0000313" key="10">
    <source>
        <dbReference type="Proteomes" id="UP000056090"/>
    </source>
</evidence>
<comment type="subcellular location">
    <subcellularLocation>
        <location evidence="8">Cell membrane</location>
        <topology evidence="8">Peripheral membrane protein</topology>
    </subcellularLocation>
    <subcellularLocation>
        <location evidence="1">Membrane</location>
    </subcellularLocation>
</comment>
<evidence type="ECO:0000256" key="5">
    <source>
        <dbReference type="ARBA" id="ARBA00023136"/>
    </source>
</evidence>
<dbReference type="OrthoDB" id="9816221at2"/>
<keyword evidence="2 8" id="KW-0813">Transport</keyword>
<keyword evidence="4 8" id="KW-0406">Ion transport</keyword>
<dbReference type="Pfam" id="PF00213">
    <property type="entry name" value="OSCP"/>
    <property type="match status" value="1"/>
</dbReference>
<dbReference type="KEGG" id="aaus:EP12_20055"/>
<keyword evidence="6 8" id="KW-0139">CF(1)</keyword>
<dbReference type="EMBL" id="CP008849">
    <property type="protein sequence ID" value="AIG00630.1"/>
    <property type="molecule type" value="Genomic_DNA"/>
</dbReference>
<dbReference type="GO" id="GO:0045259">
    <property type="term" value="C:proton-transporting ATP synthase complex"/>
    <property type="evidence" value="ECO:0007669"/>
    <property type="project" value="UniProtKB-KW"/>
</dbReference>
<dbReference type="RefSeq" id="WP_044058597.1">
    <property type="nucleotide sequence ID" value="NZ_CAJXAX010000006.1"/>
</dbReference>